<keyword evidence="3" id="KW-1185">Reference proteome</keyword>
<dbReference type="EMBL" id="JBHSNM010000002">
    <property type="protein sequence ID" value="MFC5570350.1"/>
    <property type="molecule type" value="Genomic_DNA"/>
</dbReference>
<organism evidence="2 3">
    <name type="scientific">Lysobacter yangpyeongensis</name>
    <dbReference type="NCBI Taxonomy" id="346182"/>
    <lineage>
        <taxon>Bacteria</taxon>
        <taxon>Pseudomonadati</taxon>
        <taxon>Pseudomonadota</taxon>
        <taxon>Gammaproteobacteria</taxon>
        <taxon>Lysobacterales</taxon>
        <taxon>Lysobacteraceae</taxon>
        <taxon>Lysobacter</taxon>
    </lineage>
</organism>
<evidence type="ECO:0000313" key="3">
    <source>
        <dbReference type="Proteomes" id="UP001596036"/>
    </source>
</evidence>
<proteinExistence type="predicted"/>
<evidence type="ECO:0000313" key="2">
    <source>
        <dbReference type="EMBL" id="MFC5570350.1"/>
    </source>
</evidence>
<sequence>MSGRTAAAWLLAIGATACAVAHARERSLDDVRVYRTAMDYRLIAAACAQRLPALAVPLRAALAGWEQSYAEEIASGRDMDGESNVGAPTAEHRAEFERRHAEPLANDAPGHCAWELRALETGLSLPFNGRSLTDRKIRLAAYLQGQEAYAECGNPASIDAEVLSESADVVSERWVFNGCGADADESIPMRIGYAPTESRVLSVALERTAADTAAGSAGAVAPHRASALPDRPQGMDCRTALQTLRQAAHAAEDKALRLKSVYERDASAANEMNAIRAAEEYADALLPLIPTEAECGDG</sequence>
<reference evidence="3" key="1">
    <citation type="journal article" date="2019" name="Int. J. Syst. Evol. Microbiol.">
        <title>The Global Catalogue of Microorganisms (GCM) 10K type strain sequencing project: providing services to taxonomists for standard genome sequencing and annotation.</title>
        <authorList>
            <consortium name="The Broad Institute Genomics Platform"/>
            <consortium name="The Broad Institute Genome Sequencing Center for Infectious Disease"/>
            <person name="Wu L."/>
            <person name="Ma J."/>
        </authorList>
    </citation>
    <scope>NUCLEOTIDE SEQUENCE [LARGE SCALE GENOMIC DNA]</scope>
    <source>
        <strain evidence="3">KACC 11407</strain>
    </source>
</reference>
<dbReference type="RefSeq" id="WP_386754715.1">
    <property type="nucleotide sequence ID" value="NZ_JBHSNM010000002.1"/>
</dbReference>
<feature type="chain" id="PRO_5046517758" description="Lysozyme inhibitor LprI N-terminal domain-containing protein" evidence="1">
    <location>
        <begin position="24"/>
        <end position="298"/>
    </location>
</feature>
<keyword evidence="1" id="KW-0732">Signal</keyword>
<dbReference type="PROSITE" id="PS51257">
    <property type="entry name" value="PROKAR_LIPOPROTEIN"/>
    <property type="match status" value="1"/>
</dbReference>
<protein>
    <recommendedName>
        <fullName evidence="4">Lysozyme inhibitor LprI N-terminal domain-containing protein</fullName>
    </recommendedName>
</protein>
<name>A0ABW0SP02_9GAMM</name>
<dbReference type="Proteomes" id="UP001596036">
    <property type="component" value="Unassembled WGS sequence"/>
</dbReference>
<feature type="signal peptide" evidence="1">
    <location>
        <begin position="1"/>
        <end position="23"/>
    </location>
</feature>
<evidence type="ECO:0008006" key="4">
    <source>
        <dbReference type="Google" id="ProtNLM"/>
    </source>
</evidence>
<gene>
    <name evidence="2" type="ORF">ACFPN1_09805</name>
</gene>
<evidence type="ECO:0000256" key="1">
    <source>
        <dbReference type="SAM" id="SignalP"/>
    </source>
</evidence>
<comment type="caution">
    <text evidence="2">The sequence shown here is derived from an EMBL/GenBank/DDBJ whole genome shotgun (WGS) entry which is preliminary data.</text>
</comment>
<accession>A0ABW0SP02</accession>